<protein>
    <submittedName>
        <fullName evidence="1">Uncharacterized protein</fullName>
    </submittedName>
</protein>
<proteinExistence type="predicted"/>
<reference evidence="1" key="1">
    <citation type="submission" date="2022-11" db="EMBL/GenBank/DDBJ databases">
        <title>Centuries of genome instability and evolution in soft-shell clam transmissible cancer (bioRxiv).</title>
        <authorList>
            <person name="Hart S.F.M."/>
            <person name="Yonemitsu M.A."/>
            <person name="Giersch R.M."/>
            <person name="Beal B.F."/>
            <person name="Arriagada G."/>
            <person name="Davis B.W."/>
            <person name="Ostrander E.A."/>
            <person name="Goff S.P."/>
            <person name="Metzger M.J."/>
        </authorList>
    </citation>
    <scope>NUCLEOTIDE SEQUENCE</scope>
    <source>
        <strain evidence="1">MELC-2E11</strain>
        <tissue evidence="1">Siphon/mantle</tissue>
    </source>
</reference>
<name>A0ABY7EZQ1_MYAAR</name>
<keyword evidence="2" id="KW-1185">Reference proteome</keyword>
<feature type="non-terminal residue" evidence="1">
    <location>
        <position position="1"/>
    </location>
</feature>
<evidence type="ECO:0000313" key="2">
    <source>
        <dbReference type="Proteomes" id="UP001164746"/>
    </source>
</evidence>
<dbReference type="EMBL" id="CP111020">
    <property type="protein sequence ID" value="WAR15408.1"/>
    <property type="molecule type" value="Genomic_DNA"/>
</dbReference>
<sequence>MPINNWINTKYMRLMLSNFGYKDMLVCDLLEFGFPIGFTGDENSMTKIIFAYELKYNAIIGPFKTNHFTSNSLISPFNTEPKQTVDDRQIILGLSSCTSGAQRVTSAFLMWKLEKHLEAMFVYNTLGNLLEKCGIAPEILVEIMLLIKAWLSRDKATKREVKSLL</sequence>
<accession>A0ABY7EZQ1</accession>
<organism evidence="1 2">
    <name type="scientific">Mya arenaria</name>
    <name type="common">Soft-shell clam</name>
    <dbReference type="NCBI Taxonomy" id="6604"/>
    <lineage>
        <taxon>Eukaryota</taxon>
        <taxon>Metazoa</taxon>
        <taxon>Spiralia</taxon>
        <taxon>Lophotrochozoa</taxon>
        <taxon>Mollusca</taxon>
        <taxon>Bivalvia</taxon>
        <taxon>Autobranchia</taxon>
        <taxon>Heteroconchia</taxon>
        <taxon>Euheterodonta</taxon>
        <taxon>Imparidentia</taxon>
        <taxon>Neoheterodontei</taxon>
        <taxon>Myida</taxon>
        <taxon>Myoidea</taxon>
        <taxon>Myidae</taxon>
        <taxon>Mya</taxon>
    </lineage>
</organism>
<evidence type="ECO:0000313" key="1">
    <source>
        <dbReference type="EMBL" id="WAR15408.1"/>
    </source>
</evidence>
<dbReference type="Proteomes" id="UP001164746">
    <property type="component" value="Chromosome 9"/>
</dbReference>
<gene>
    <name evidence="1" type="ORF">MAR_005513</name>
</gene>